<evidence type="ECO:0000313" key="1">
    <source>
        <dbReference type="EMBL" id="MFD1717106.1"/>
    </source>
</evidence>
<accession>A0ABW4L0H3</accession>
<proteinExistence type="predicted"/>
<reference evidence="2" key="1">
    <citation type="journal article" date="2019" name="Int. J. Syst. Evol. Microbiol.">
        <title>The Global Catalogue of Microorganisms (GCM) 10K type strain sequencing project: providing services to taxonomists for standard genome sequencing and annotation.</title>
        <authorList>
            <consortium name="The Broad Institute Genomics Platform"/>
            <consortium name="The Broad Institute Genome Sequencing Center for Infectious Disease"/>
            <person name="Wu L."/>
            <person name="Ma J."/>
        </authorList>
    </citation>
    <scope>NUCLEOTIDE SEQUENCE [LARGE SCALE GENOMIC DNA]</scope>
    <source>
        <strain evidence="2">JCM 17130</strain>
    </source>
</reference>
<gene>
    <name evidence="1" type="ORF">ACFSE6_04620</name>
</gene>
<name>A0ABW4L0H3_9MICO</name>
<sequence length="52" mass="5930">MRWLLFDTFGGLVRDLLTDLYEDDEDDEERSRIAHLLLPAADATAALIPAKR</sequence>
<evidence type="ECO:0000313" key="2">
    <source>
        <dbReference type="Proteomes" id="UP001597277"/>
    </source>
</evidence>
<protein>
    <submittedName>
        <fullName evidence="1">Uncharacterized protein</fullName>
    </submittedName>
</protein>
<organism evidence="1 2">
    <name type="scientific">Georgenia deserti</name>
    <dbReference type="NCBI Taxonomy" id="2093781"/>
    <lineage>
        <taxon>Bacteria</taxon>
        <taxon>Bacillati</taxon>
        <taxon>Actinomycetota</taxon>
        <taxon>Actinomycetes</taxon>
        <taxon>Micrococcales</taxon>
        <taxon>Bogoriellaceae</taxon>
        <taxon>Georgenia</taxon>
    </lineage>
</organism>
<dbReference type="RefSeq" id="WP_388002698.1">
    <property type="nucleotide sequence ID" value="NZ_JBHUEE010000002.1"/>
</dbReference>
<comment type="caution">
    <text evidence="1">The sequence shown here is derived from an EMBL/GenBank/DDBJ whole genome shotgun (WGS) entry which is preliminary data.</text>
</comment>
<dbReference type="EMBL" id="JBHUEE010000002">
    <property type="protein sequence ID" value="MFD1717106.1"/>
    <property type="molecule type" value="Genomic_DNA"/>
</dbReference>
<dbReference type="Proteomes" id="UP001597277">
    <property type="component" value="Unassembled WGS sequence"/>
</dbReference>
<keyword evidence="2" id="KW-1185">Reference proteome</keyword>